<reference evidence="2 3" key="1">
    <citation type="submission" date="2012-05" db="EMBL/GenBank/DDBJ databases">
        <title>Recombination and specialization in a pathogen metapopulation.</title>
        <authorList>
            <person name="Gardiner A."/>
            <person name="Kemen E."/>
            <person name="Schultz-Larsen T."/>
            <person name="MacLean D."/>
            <person name="Van Oosterhout C."/>
            <person name="Jones J.D.G."/>
        </authorList>
    </citation>
    <scope>NUCLEOTIDE SEQUENCE [LARGE SCALE GENOMIC DNA]</scope>
    <source>
        <strain evidence="2 3">Ac Nc2</strain>
    </source>
</reference>
<dbReference type="AlphaFoldDB" id="A0A024GCB7"/>
<keyword evidence="3" id="KW-1185">Reference proteome</keyword>
<dbReference type="PANTHER" id="PTHR31827">
    <property type="entry name" value="EMB|CAB89363.1"/>
    <property type="match status" value="1"/>
</dbReference>
<dbReference type="EMBL" id="CAIX01000059">
    <property type="protein sequence ID" value="CCI43967.1"/>
    <property type="molecule type" value="Genomic_DNA"/>
</dbReference>
<dbReference type="InParanoid" id="A0A024GCB7"/>
<feature type="domain" description="WRKY19-like zinc finger" evidence="1">
    <location>
        <begin position="58"/>
        <end position="80"/>
    </location>
</feature>
<dbReference type="Pfam" id="PF24906">
    <property type="entry name" value="Zf_WRKY19"/>
    <property type="match status" value="4"/>
</dbReference>
<organism evidence="2 3">
    <name type="scientific">Albugo candida</name>
    <dbReference type="NCBI Taxonomy" id="65357"/>
    <lineage>
        <taxon>Eukaryota</taxon>
        <taxon>Sar</taxon>
        <taxon>Stramenopiles</taxon>
        <taxon>Oomycota</taxon>
        <taxon>Peronosporomycetes</taxon>
        <taxon>Albuginales</taxon>
        <taxon>Albuginaceae</taxon>
        <taxon>Albugo</taxon>
    </lineage>
</organism>
<comment type="caution">
    <text evidence="2">The sequence shown here is derived from an EMBL/GenBank/DDBJ whole genome shotgun (WGS) entry which is preliminary data.</text>
</comment>
<sequence>MSHFSAIQKLITECVPPAMALKEDETSCASITNLSHVLAETACETTRASAKHPARALKKCIAPYCQSLARSRGLCKAHGGGKRCLYPDCGLSDQGGGYCIRHGGGRRCKVDGCMKSAQSRQFCKAHGGGTRCKYTECNKLSQGGGFCRSHGGQTERKNPLTRKKICRAPTRNEKHCGTFVFEHNLTQLDASVQNLSTQIDKTQTIGFYSFEHQTHTVEQCIVRGCREPRGGYFQPSFFCFNHTANLYWAISLLEISIRLVL</sequence>
<dbReference type="STRING" id="65357.A0A024GCB7"/>
<evidence type="ECO:0000313" key="3">
    <source>
        <dbReference type="Proteomes" id="UP000053237"/>
    </source>
</evidence>
<evidence type="ECO:0000259" key="1">
    <source>
        <dbReference type="Pfam" id="PF24906"/>
    </source>
</evidence>
<feature type="domain" description="WRKY19-like zinc finger" evidence="1">
    <location>
        <begin position="81"/>
        <end position="104"/>
    </location>
</feature>
<gene>
    <name evidence="2" type="ORF">BN9_047510</name>
</gene>
<dbReference type="Proteomes" id="UP000053237">
    <property type="component" value="Unassembled WGS sequence"/>
</dbReference>
<feature type="domain" description="WRKY19-like zinc finger" evidence="1">
    <location>
        <begin position="105"/>
        <end position="128"/>
    </location>
</feature>
<feature type="domain" description="WRKY19-like zinc finger" evidence="1">
    <location>
        <begin position="129"/>
        <end position="152"/>
    </location>
</feature>
<name>A0A024GCB7_9STRA</name>
<dbReference type="OrthoDB" id="61314at2759"/>
<protein>
    <recommendedName>
        <fullName evidence="1">WRKY19-like zinc finger domain-containing protein</fullName>
    </recommendedName>
</protein>
<dbReference type="PANTHER" id="PTHR31827:SF1">
    <property type="entry name" value="EMB|CAB89363.1"/>
    <property type="match status" value="1"/>
</dbReference>
<dbReference type="InterPro" id="IPR056866">
    <property type="entry name" value="Znf_WRKY19"/>
</dbReference>
<proteinExistence type="predicted"/>
<evidence type="ECO:0000313" key="2">
    <source>
        <dbReference type="EMBL" id="CCI43967.1"/>
    </source>
</evidence>
<accession>A0A024GCB7</accession>